<dbReference type="AlphaFoldDB" id="A0A9Q3Z092"/>
<reference evidence="1" key="1">
    <citation type="submission" date="2020-02" db="EMBL/GenBank/DDBJ databases">
        <authorList>
            <person name="Fillo S."/>
            <person name="Giordani F."/>
            <person name="Tonon E."/>
            <person name="Drigo I."/>
            <person name="Anselmo A."/>
            <person name="Fortunato A."/>
            <person name="Bano L."/>
            <person name="Lista F."/>
        </authorList>
    </citation>
    <scope>NUCLEOTIDE SEQUENCE</scope>
    <source>
        <strain evidence="1">IZSVe-TV_9877_3_12</strain>
    </source>
</reference>
<evidence type="ECO:0000313" key="2">
    <source>
        <dbReference type="Proteomes" id="UP000813637"/>
    </source>
</evidence>
<reference evidence="1" key="2">
    <citation type="journal article" date="2021" name="Microorganisms">
        <title>Extensive Genome Exploration of Clostridium botulinum Group III Field Strains.</title>
        <authorList>
            <person name="Fillo S."/>
            <person name="Giordani F."/>
            <person name="Tonon E."/>
            <person name="Drigo I."/>
            <person name="Anselmo A."/>
            <person name="Fortunato A."/>
            <person name="Lista F."/>
            <person name="Bano L."/>
        </authorList>
    </citation>
    <scope>NUCLEOTIDE SEQUENCE</scope>
    <source>
        <strain evidence="1">IZSVe-TV_9877_3_12</strain>
    </source>
</reference>
<name>A0A9Q3Z092_CLOBO</name>
<protein>
    <submittedName>
        <fullName evidence="1">Uncharacterized protein</fullName>
    </submittedName>
</protein>
<gene>
    <name evidence="1" type="ORF">G8S53_06250</name>
</gene>
<dbReference type="EMBL" id="JAAMYB010000004">
    <property type="protein sequence ID" value="MCD3194890.1"/>
    <property type="molecule type" value="Genomic_DNA"/>
</dbReference>
<proteinExistence type="predicted"/>
<evidence type="ECO:0000313" key="1">
    <source>
        <dbReference type="EMBL" id="MCD3194890.1"/>
    </source>
</evidence>
<sequence length="66" mass="7963">MEITKANKAFVGWRNQKENIKETIQYITSAVRFNFIDDLKRLMKILNKDRDFKPVKVKYELEDIDL</sequence>
<accession>A0A9Q3Z092</accession>
<dbReference type="RefSeq" id="WP_003380438.1">
    <property type="nucleotide sequence ID" value="NZ_JAAMYB010000004.1"/>
</dbReference>
<comment type="caution">
    <text evidence="1">The sequence shown here is derived from an EMBL/GenBank/DDBJ whole genome shotgun (WGS) entry which is preliminary data.</text>
</comment>
<dbReference type="Proteomes" id="UP000813637">
    <property type="component" value="Unassembled WGS sequence"/>
</dbReference>
<organism evidence="1 2">
    <name type="scientific">Clostridium botulinum C</name>
    <dbReference type="NCBI Taxonomy" id="36828"/>
    <lineage>
        <taxon>Bacteria</taxon>
        <taxon>Bacillati</taxon>
        <taxon>Bacillota</taxon>
        <taxon>Clostridia</taxon>
        <taxon>Eubacteriales</taxon>
        <taxon>Clostridiaceae</taxon>
        <taxon>Clostridium</taxon>
    </lineage>
</organism>